<dbReference type="AlphaFoldDB" id="A0A6P8KH31"/>
<feature type="domain" description="OTU" evidence="2">
    <location>
        <begin position="29"/>
        <end position="150"/>
    </location>
</feature>
<reference evidence="4" key="1">
    <citation type="submission" date="2025-08" db="UniProtKB">
        <authorList>
            <consortium name="RefSeq"/>
        </authorList>
    </citation>
    <scope>IDENTIFICATION</scope>
    <source>
        <strain evidence="4">Mau12</strain>
        <tissue evidence="4">Whole Body</tissue>
    </source>
</reference>
<dbReference type="SUPFAM" id="SSF54001">
    <property type="entry name" value="Cysteine proteinases"/>
    <property type="match status" value="1"/>
</dbReference>
<dbReference type="CDD" id="cd20380">
    <property type="entry name" value="Tudor_TDRD13-like"/>
    <property type="match status" value="1"/>
</dbReference>
<dbReference type="InterPro" id="IPR049770">
    <property type="entry name" value="OTU_Tudor"/>
</dbReference>
<accession>A0A6P8KH31</accession>
<dbReference type="PANTHER" id="PTHR12419:SF115">
    <property type="entry name" value="PROTEIN OVARIAN TUMOR LOCUS-RELATED"/>
    <property type="match status" value="1"/>
</dbReference>
<gene>
    <name evidence="4" type="primary">LOC117145448</name>
</gene>
<keyword evidence="3" id="KW-1185">Reference proteome</keyword>
<evidence type="ECO:0000256" key="1">
    <source>
        <dbReference type="SAM" id="MobiDB-lite"/>
    </source>
</evidence>
<dbReference type="InterPro" id="IPR038765">
    <property type="entry name" value="Papain-like_cys_pep_sf"/>
</dbReference>
<dbReference type="GeneID" id="117145448"/>
<dbReference type="Gene3D" id="3.90.70.80">
    <property type="match status" value="1"/>
</dbReference>
<dbReference type="InterPro" id="IPR049769">
    <property type="entry name" value="OTU_OTU"/>
</dbReference>
<dbReference type="PROSITE" id="PS50802">
    <property type="entry name" value="OTU"/>
    <property type="match status" value="1"/>
</dbReference>
<feature type="region of interest" description="Disordered" evidence="1">
    <location>
        <begin position="382"/>
        <end position="401"/>
    </location>
</feature>
<evidence type="ECO:0000259" key="2">
    <source>
        <dbReference type="PROSITE" id="PS50802"/>
    </source>
</evidence>
<dbReference type="Proteomes" id="UP000515162">
    <property type="component" value="Chromosome 2L"/>
</dbReference>
<evidence type="ECO:0000313" key="3">
    <source>
        <dbReference type="Proteomes" id="UP000515162"/>
    </source>
</evidence>
<dbReference type="Pfam" id="PF02338">
    <property type="entry name" value="OTU"/>
    <property type="match status" value="1"/>
</dbReference>
<dbReference type="GO" id="GO:0061578">
    <property type="term" value="F:K63-linked deubiquitinase activity"/>
    <property type="evidence" value="ECO:0007669"/>
    <property type="project" value="TreeGrafter"/>
</dbReference>
<name>A0A6P8KH31_DROMA</name>
<dbReference type="InterPro" id="IPR003323">
    <property type="entry name" value="OTU_dom"/>
</dbReference>
<dbReference type="InterPro" id="IPR050704">
    <property type="entry name" value="Peptidase_C85-like"/>
</dbReference>
<dbReference type="CDD" id="cd22753">
    <property type="entry name" value="OTU_ALG13-like"/>
    <property type="match status" value="1"/>
</dbReference>
<dbReference type="PANTHER" id="PTHR12419">
    <property type="entry name" value="OTU DOMAIN CONTAINING PROTEIN"/>
    <property type="match status" value="1"/>
</dbReference>
<organism evidence="3 4">
    <name type="scientific">Drosophila mauritiana</name>
    <name type="common">Fruit fly</name>
    <dbReference type="NCBI Taxonomy" id="7226"/>
    <lineage>
        <taxon>Eukaryota</taxon>
        <taxon>Metazoa</taxon>
        <taxon>Ecdysozoa</taxon>
        <taxon>Arthropoda</taxon>
        <taxon>Hexapoda</taxon>
        <taxon>Insecta</taxon>
        <taxon>Pterygota</taxon>
        <taxon>Neoptera</taxon>
        <taxon>Endopterygota</taxon>
        <taxon>Diptera</taxon>
        <taxon>Brachycera</taxon>
        <taxon>Muscomorpha</taxon>
        <taxon>Ephydroidea</taxon>
        <taxon>Drosophilidae</taxon>
        <taxon>Drosophila</taxon>
        <taxon>Sophophora</taxon>
    </lineage>
</organism>
<dbReference type="RefSeq" id="XP_033167007.1">
    <property type="nucleotide sequence ID" value="XM_033311116.1"/>
</dbReference>
<proteinExistence type="predicted"/>
<protein>
    <submittedName>
        <fullName evidence="4">Protein ovarian tumor locus</fullName>
    </submittedName>
</protein>
<evidence type="ECO:0000313" key="4">
    <source>
        <dbReference type="RefSeq" id="XP_033167007.1"/>
    </source>
</evidence>
<sequence length="501" mass="58606">MSDVLPRLISIGSRKATDPMDRYLERRQLFRKHMQVDASSLFRVVAEQVYDTQMLHYEVRMECVRYMFAKWKTYRRLVSGDFDEYLWQLGKTKTAGTILELGALCHLYRRNVIIYEPFDMGRMITYSKDYKEILRIFMNGLGHFESVLTMQDVDVAAVSQSVSFKMLYKHVFRLPDVNLAVEWMLYPDTFRMGISYEFDSHGRAIRLLCRNGRSFELDRPENTICLLENFQKCPFHSRRLPMGGQFDNLSCMWILLEQGKKPFPYSVAKSMHPYMYRNVELTSAIEACREAYQFGIYMGDYNFKVGAKCQVELDTNRRDRLSVCYIQSIDKKNSVCQVFVEEQGKLVDVPYDNLHPLPPDEFKAWDFAQKRLSMSRMERQFSQMGITSRPHSRQSDPRQNFRSVDVQSVPVGVDHLQQGFVPDPMPRMAPPMPPPPFFGPSGWMEPTQPLMPNYLMIRQTTFVQQTQVGPLSIMMQFLMVEHNTFEFGYGPHPPAPQFNSF</sequence>